<evidence type="ECO:0000313" key="2">
    <source>
        <dbReference type="Proteomes" id="UP000290809"/>
    </source>
</evidence>
<keyword evidence="2" id="KW-1185">Reference proteome</keyword>
<gene>
    <name evidence="1" type="ORF">DC041_0002094</name>
</gene>
<dbReference type="AlphaFoldDB" id="A0A430QSE8"/>
<accession>A0A430QSE8</accession>
<protein>
    <submittedName>
        <fullName evidence="1">Uncharacterized protein</fullName>
    </submittedName>
</protein>
<organism evidence="1 2">
    <name type="scientific">Schistosoma bovis</name>
    <name type="common">Blood fluke</name>
    <dbReference type="NCBI Taxonomy" id="6184"/>
    <lineage>
        <taxon>Eukaryota</taxon>
        <taxon>Metazoa</taxon>
        <taxon>Spiralia</taxon>
        <taxon>Lophotrochozoa</taxon>
        <taxon>Platyhelminthes</taxon>
        <taxon>Trematoda</taxon>
        <taxon>Digenea</taxon>
        <taxon>Strigeidida</taxon>
        <taxon>Schistosomatoidea</taxon>
        <taxon>Schistosomatidae</taxon>
        <taxon>Schistosoma</taxon>
    </lineage>
</organism>
<evidence type="ECO:0000313" key="1">
    <source>
        <dbReference type="EMBL" id="RTG90616.1"/>
    </source>
</evidence>
<name>A0A430QSE8_SCHBO</name>
<dbReference type="Proteomes" id="UP000290809">
    <property type="component" value="Unassembled WGS sequence"/>
</dbReference>
<proteinExistence type="predicted"/>
<comment type="caution">
    <text evidence="1">The sequence shown here is derived from an EMBL/GenBank/DDBJ whole genome shotgun (WGS) entry which is preliminary data.</text>
</comment>
<reference evidence="1 2" key="1">
    <citation type="journal article" date="2019" name="PLoS Pathog.">
        <title>Genome sequence of the bovine parasite Schistosoma bovis Tanzania.</title>
        <authorList>
            <person name="Oey H."/>
            <person name="Zakrzewski M."/>
            <person name="Gobert G."/>
            <person name="Gravermann K."/>
            <person name="Stoye J."/>
            <person name="Jones M."/>
            <person name="Mcmanus D."/>
            <person name="Krause L."/>
        </authorList>
    </citation>
    <scope>NUCLEOTIDE SEQUENCE [LARGE SCALE GENOMIC DNA]</scope>
    <source>
        <strain evidence="1 2">TAN1997</strain>
    </source>
</reference>
<dbReference type="EMBL" id="QMKO01001436">
    <property type="protein sequence ID" value="RTG90616.1"/>
    <property type="molecule type" value="Genomic_DNA"/>
</dbReference>
<sequence>MKLSMYVLGLLQAKLTTIESQLALLNSLPNNEDIIGYIDNDIHNKKNNNNNNNSLDNSNDNYRKVTNLWQTVQTNKRLDATEEGLHRLSLILFRTSLEPNSSQ</sequence>